<comment type="caution">
    <text evidence="5">The sequence shown here is derived from an EMBL/GenBank/DDBJ whole genome shotgun (WGS) entry which is preliminary data.</text>
</comment>
<evidence type="ECO:0000256" key="1">
    <source>
        <dbReference type="ARBA" id="ARBA00005801"/>
    </source>
</evidence>
<dbReference type="InterPro" id="IPR014032">
    <property type="entry name" value="Peptidase_A24A_bac"/>
</dbReference>
<comment type="similarity">
    <text evidence="1 2">Belongs to the peptidase A24 family.</text>
</comment>
<gene>
    <name evidence="5" type="ORF">A3C26_03760</name>
</gene>
<keyword evidence="3" id="KW-1133">Transmembrane helix</keyword>
<evidence type="ECO:0000256" key="2">
    <source>
        <dbReference type="RuleBase" id="RU003793"/>
    </source>
</evidence>
<evidence type="ECO:0000313" key="5">
    <source>
        <dbReference type="EMBL" id="OGE26279.1"/>
    </source>
</evidence>
<dbReference type="GO" id="GO:0004190">
    <property type="term" value="F:aspartic-type endopeptidase activity"/>
    <property type="evidence" value="ECO:0007669"/>
    <property type="project" value="InterPro"/>
</dbReference>
<dbReference type="Gene3D" id="1.20.120.1220">
    <property type="match status" value="1"/>
</dbReference>
<feature type="domain" description="Prepilin type IV endopeptidase peptidase" evidence="4">
    <location>
        <begin position="32"/>
        <end position="149"/>
    </location>
</feature>
<dbReference type="PANTHER" id="PTHR30487">
    <property type="entry name" value="TYPE 4 PREPILIN-LIKE PROTEINS LEADER PEPTIDE-PROCESSING ENZYME"/>
    <property type="match status" value="1"/>
</dbReference>
<feature type="transmembrane region" description="Helical" evidence="3">
    <location>
        <begin position="21"/>
        <end position="43"/>
    </location>
</feature>
<dbReference type="GO" id="GO:0006465">
    <property type="term" value="P:signal peptide processing"/>
    <property type="evidence" value="ECO:0007669"/>
    <property type="project" value="TreeGrafter"/>
</dbReference>
<name>A0A1F5JCF7_9BACT</name>
<dbReference type="Pfam" id="PF01478">
    <property type="entry name" value="Peptidase_A24"/>
    <property type="match status" value="1"/>
</dbReference>
<feature type="transmembrane region" description="Helical" evidence="3">
    <location>
        <begin position="159"/>
        <end position="179"/>
    </location>
</feature>
<reference evidence="5 6" key="1">
    <citation type="journal article" date="2016" name="Nat. Commun.">
        <title>Thousands of microbial genomes shed light on interconnected biogeochemical processes in an aquifer system.</title>
        <authorList>
            <person name="Anantharaman K."/>
            <person name="Brown C.T."/>
            <person name="Hug L.A."/>
            <person name="Sharon I."/>
            <person name="Castelle C.J."/>
            <person name="Probst A.J."/>
            <person name="Thomas B.C."/>
            <person name="Singh A."/>
            <person name="Wilkins M.J."/>
            <person name="Karaoz U."/>
            <person name="Brodie E.L."/>
            <person name="Williams K.H."/>
            <person name="Hubbard S.S."/>
            <person name="Banfield J.F."/>
        </authorList>
    </citation>
    <scope>NUCLEOTIDE SEQUENCE [LARGE SCALE GENOMIC DNA]</scope>
</reference>
<dbReference type="AlphaFoldDB" id="A0A1F5JCF7"/>
<organism evidence="5 6">
    <name type="scientific">Candidatus Daviesbacteria bacterium RIFCSPHIGHO2_02_FULL_39_12</name>
    <dbReference type="NCBI Taxonomy" id="1797770"/>
    <lineage>
        <taxon>Bacteria</taxon>
        <taxon>Candidatus Daviesiibacteriota</taxon>
    </lineage>
</organism>
<evidence type="ECO:0000256" key="3">
    <source>
        <dbReference type="SAM" id="Phobius"/>
    </source>
</evidence>
<dbReference type="Proteomes" id="UP000177042">
    <property type="component" value="Unassembled WGS sequence"/>
</dbReference>
<feature type="transmembrane region" description="Helical" evidence="3">
    <location>
        <begin position="55"/>
        <end position="81"/>
    </location>
</feature>
<feature type="transmembrane region" description="Helical" evidence="3">
    <location>
        <begin position="120"/>
        <end position="153"/>
    </location>
</feature>
<dbReference type="InterPro" id="IPR050882">
    <property type="entry name" value="Prepilin_peptidase/N-MTase"/>
</dbReference>
<protein>
    <recommendedName>
        <fullName evidence="4">Prepilin type IV endopeptidase peptidase domain-containing protein</fullName>
    </recommendedName>
</protein>
<keyword evidence="3" id="KW-0472">Membrane</keyword>
<evidence type="ECO:0000259" key="4">
    <source>
        <dbReference type="Pfam" id="PF01478"/>
    </source>
</evidence>
<dbReference type="PANTHER" id="PTHR30487:SF0">
    <property type="entry name" value="PREPILIN LEADER PEPTIDASE_N-METHYLTRANSFERASE-RELATED"/>
    <property type="match status" value="1"/>
</dbReference>
<dbReference type="PRINTS" id="PR00864">
    <property type="entry name" value="PREPILNPTASE"/>
</dbReference>
<sequence length="192" mass="21195">MALFLSQTTVQFTDSADPFKITLFIMGLIFNIFVIVVLYIVALTDIRKMLIPDRVILPSIGIGFIALLVIYLTKYLLFPVWLTVEPFVRSVAAGLGIGLFFATLIIITKGRGMGGGDVKLGAFIGLSLGFPNSLVALMLAFLTGAIVSIFLILFKRKHFGQTIPFGPFLVLGSYISLLWGRQIVDWYLRLSI</sequence>
<accession>A0A1F5JCF7</accession>
<dbReference type="EMBL" id="MFCX01000013">
    <property type="protein sequence ID" value="OGE26279.1"/>
    <property type="molecule type" value="Genomic_DNA"/>
</dbReference>
<proteinExistence type="inferred from homology"/>
<dbReference type="InterPro" id="IPR000045">
    <property type="entry name" value="Prepilin_IV_endopep_pep"/>
</dbReference>
<dbReference type="GO" id="GO:0005886">
    <property type="term" value="C:plasma membrane"/>
    <property type="evidence" value="ECO:0007669"/>
    <property type="project" value="TreeGrafter"/>
</dbReference>
<keyword evidence="3" id="KW-0812">Transmembrane</keyword>
<evidence type="ECO:0000313" key="6">
    <source>
        <dbReference type="Proteomes" id="UP000177042"/>
    </source>
</evidence>
<feature type="transmembrane region" description="Helical" evidence="3">
    <location>
        <begin position="87"/>
        <end position="108"/>
    </location>
</feature>